<evidence type="ECO:0000256" key="4">
    <source>
        <dbReference type="PROSITE-ProRule" id="PRU00124"/>
    </source>
</evidence>
<name>A0A5E4M398_9HEMI</name>
<dbReference type="GO" id="GO:0006309">
    <property type="term" value="P:apoptotic DNA fragmentation"/>
    <property type="evidence" value="ECO:0007669"/>
    <property type="project" value="TreeGrafter"/>
</dbReference>
<dbReference type="EMBL" id="CABPRJ010000001">
    <property type="protein sequence ID" value="VVC24258.1"/>
    <property type="molecule type" value="Genomic_DNA"/>
</dbReference>
<feature type="chain" id="PRO_5022731560" evidence="5">
    <location>
        <begin position="27"/>
        <end position="865"/>
    </location>
</feature>
<dbReference type="CDD" id="cd00112">
    <property type="entry name" value="LDLa"/>
    <property type="match status" value="1"/>
</dbReference>
<reference evidence="7 8" key="1">
    <citation type="submission" date="2019-08" db="EMBL/GenBank/DDBJ databases">
        <authorList>
            <person name="Alioto T."/>
            <person name="Alioto T."/>
            <person name="Gomez Garrido J."/>
        </authorList>
    </citation>
    <scope>NUCLEOTIDE SEQUENCE [LARGE SCALE GENOMIC DNA]</scope>
</reference>
<keyword evidence="2" id="KW-0378">Hydrolase</keyword>
<proteinExistence type="inferred from homology"/>
<organism evidence="7 8">
    <name type="scientific">Cinara cedri</name>
    <dbReference type="NCBI Taxonomy" id="506608"/>
    <lineage>
        <taxon>Eukaryota</taxon>
        <taxon>Metazoa</taxon>
        <taxon>Ecdysozoa</taxon>
        <taxon>Arthropoda</taxon>
        <taxon>Hexapoda</taxon>
        <taxon>Insecta</taxon>
        <taxon>Pterygota</taxon>
        <taxon>Neoptera</taxon>
        <taxon>Paraneoptera</taxon>
        <taxon>Hemiptera</taxon>
        <taxon>Sternorrhyncha</taxon>
        <taxon>Aphidomorpha</taxon>
        <taxon>Aphidoidea</taxon>
        <taxon>Aphididae</taxon>
        <taxon>Lachninae</taxon>
        <taxon>Cinara</taxon>
    </lineage>
</organism>
<dbReference type="Gene3D" id="4.10.400.10">
    <property type="entry name" value="Low-density Lipoprotein Receptor"/>
    <property type="match status" value="1"/>
</dbReference>
<keyword evidence="5" id="KW-0732">Signal</keyword>
<evidence type="ECO:0000256" key="2">
    <source>
        <dbReference type="ARBA" id="ARBA00022801"/>
    </source>
</evidence>
<sequence>MHNIFTIGRLRKALCVLLAFLQISSALFGDDQYWTTKKQIDCTQESVPANNECDGTAQCADESDEEQCAKCRTRDAFHCDNKRCVPVYLRCDGYDDCWDGSDERKRDCNNWISPYSKAFDIPVKIEYFDAEHFKTINYTSEIAAKNDVKLKIIAYKTGRFDKPLDAYSVNFQHMKKVVFYIPGFMTEDLNDGITMKNALVTSTDDIDCIILFDWRKGSYYDHGWQRGGFPWQKPEEYSNVVYYNLPHASNILADFVLKKIPEHVKVHLIGFSLGGQLAGIASRIMKNHKLKTIDRISAIDPAGPLFEYTLNLFTIDSTHTLRKTDAVFVDVVHACLLLGMQKEAGHLDVFIKDVDCKHPYCLHQRSFDAFIASLTTCSQITCPHSNINSDLDCNVPDRTHLSSIGYLADLYSGRGKHVIYLYRKENGQKVSTGNCTEYLKVNLPVKHRICLDTNDCGKKPYLSECHMPCTGEKKSTSICGINETNRAGSSSNQNKNTKISPRVSWSEVTDRQKCGKALSCTIEKSVPVQYYVAYKKPNTLEYFYISRSEDGSSVTEQPGLHKFSYPESVLGQTLAPIYEHGNSITYTIWNDDVPYDYILNDTRSNSYGIPVDVTSFGHSKGVLAYSKHGGFLMSHSIPQYPPNPNDKPYQYPLSEKKYAQMALCVTSNQYSSNVVDEIEALLDLIINFKPYVYASHVQLNDWPIRIRNKFETLVHPKDNKLQHSPVINNKHYGRNFIEIHSFGRSSDAYFQDSIEKLAEYYSTSMLTKSRLGNTLPSNCNHLFTIENIKVIRLLNSNNTEHWSKTADHTNWIVSKTFEKNLMCVGDLYRDKYIIARGGMFVCIQDIDLYIAYLKAVHFDFQACQH</sequence>
<feature type="disulfide bond" evidence="4">
    <location>
        <begin position="79"/>
        <end position="97"/>
    </location>
</feature>
<evidence type="ECO:0000256" key="5">
    <source>
        <dbReference type="SAM" id="SignalP"/>
    </source>
</evidence>
<dbReference type="SUPFAM" id="SSF53474">
    <property type="entry name" value="alpha/beta-Hydrolases"/>
    <property type="match status" value="1"/>
</dbReference>
<dbReference type="InterPro" id="IPR004947">
    <property type="entry name" value="DNase_II"/>
</dbReference>
<dbReference type="GO" id="GO:0004531">
    <property type="term" value="F:deoxyribonuclease II activity"/>
    <property type="evidence" value="ECO:0007669"/>
    <property type="project" value="InterPro"/>
</dbReference>
<evidence type="ECO:0000313" key="7">
    <source>
        <dbReference type="EMBL" id="VVC24258.1"/>
    </source>
</evidence>
<gene>
    <name evidence="7" type="ORF">CINCED_3A001976</name>
</gene>
<dbReference type="PANTHER" id="PTHR10858">
    <property type="entry name" value="DEOXYRIBONUCLEASE II"/>
    <property type="match status" value="1"/>
</dbReference>
<dbReference type="GO" id="GO:0016298">
    <property type="term" value="F:lipase activity"/>
    <property type="evidence" value="ECO:0007669"/>
    <property type="project" value="InterPro"/>
</dbReference>
<dbReference type="PANTHER" id="PTHR10858:SF23">
    <property type="entry name" value="DEOXYRIBONUCLEASE II"/>
    <property type="match status" value="1"/>
</dbReference>
<dbReference type="Pfam" id="PF00151">
    <property type="entry name" value="Lipase"/>
    <property type="match status" value="1"/>
</dbReference>
<evidence type="ECO:0000259" key="6">
    <source>
        <dbReference type="Pfam" id="PF00151"/>
    </source>
</evidence>
<evidence type="ECO:0000256" key="1">
    <source>
        <dbReference type="ARBA" id="ARBA00007527"/>
    </source>
</evidence>
<keyword evidence="3 4" id="KW-1015">Disulfide bond</keyword>
<dbReference type="InterPro" id="IPR023415">
    <property type="entry name" value="LDLR_class-A_CS"/>
</dbReference>
<dbReference type="InterPro" id="IPR002172">
    <property type="entry name" value="LDrepeatLR_classA_rpt"/>
</dbReference>
<accession>A0A5E4M398</accession>
<dbReference type="PROSITE" id="PS01209">
    <property type="entry name" value="LDLRA_1"/>
    <property type="match status" value="1"/>
</dbReference>
<dbReference type="PROSITE" id="PS50068">
    <property type="entry name" value="LDLRA_2"/>
    <property type="match status" value="1"/>
</dbReference>
<dbReference type="InterPro" id="IPR029058">
    <property type="entry name" value="AB_hydrolase_fold"/>
</dbReference>
<dbReference type="InterPro" id="IPR013818">
    <property type="entry name" value="Lipase"/>
</dbReference>
<evidence type="ECO:0000256" key="3">
    <source>
        <dbReference type="ARBA" id="ARBA00023157"/>
    </source>
</evidence>
<feature type="signal peptide" evidence="5">
    <location>
        <begin position="1"/>
        <end position="26"/>
    </location>
</feature>
<dbReference type="Pfam" id="PF00057">
    <property type="entry name" value="Ldl_recept_a"/>
    <property type="match status" value="1"/>
</dbReference>
<dbReference type="Pfam" id="PF03265">
    <property type="entry name" value="DNase_II"/>
    <property type="match status" value="1"/>
</dbReference>
<dbReference type="InterPro" id="IPR036055">
    <property type="entry name" value="LDL_receptor-like_sf"/>
</dbReference>
<dbReference type="PRINTS" id="PR00261">
    <property type="entry name" value="LDLRECEPTOR"/>
</dbReference>
<dbReference type="OrthoDB" id="2019384at2759"/>
<comment type="similarity">
    <text evidence="1">Belongs to the DNase II family.</text>
</comment>
<protein>
    <submittedName>
        <fullName evidence="7">Lipase/vitellogenin,Deoxyribonuclease II,Low-density lipoprotein (LDL) receptor class A</fullName>
    </submittedName>
</protein>
<comment type="caution">
    <text evidence="4">Lacks conserved residue(s) required for the propagation of feature annotation.</text>
</comment>
<dbReference type="SUPFAM" id="SSF57424">
    <property type="entry name" value="LDL receptor-like module"/>
    <property type="match status" value="1"/>
</dbReference>
<keyword evidence="8" id="KW-1185">Reference proteome</keyword>
<evidence type="ECO:0000313" key="8">
    <source>
        <dbReference type="Proteomes" id="UP000325440"/>
    </source>
</evidence>
<keyword evidence="7" id="KW-0675">Receptor</keyword>
<feature type="domain" description="Lipase" evidence="6">
    <location>
        <begin position="167"/>
        <end position="351"/>
    </location>
</feature>
<keyword evidence="7" id="KW-0449">Lipoprotein</keyword>
<dbReference type="SMART" id="SM00192">
    <property type="entry name" value="LDLa"/>
    <property type="match status" value="2"/>
</dbReference>
<dbReference type="AlphaFoldDB" id="A0A5E4M398"/>
<dbReference type="Gene3D" id="3.40.50.1820">
    <property type="entry name" value="alpha/beta hydrolase"/>
    <property type="match status" value="1"/>
</dbReference>
<dbReference type="Proteomes" id="UP000325440">
    <property type="component" value="Unassembled WGS sequence"/>
</dbReference>